<dbReference type="Pfam" id="PF00126">
    <property type="entry name" value="HTH_1"/>
    <property type="match status" value="1"/>
</dbReference>
<keyword evidence="4" id="KW-0804">Transcription</keyword>
<evidence type="ECO:0000313" key="6">
    <source>
        <dbReference type="EMBL" id="HIX35287.1"/>
    </source>
</evidence>
<accession>A0A9D2AKY6</accession>
<dbReference type="EMBL" id="DXFH01000008">
    <property type="protein sequence ID" value="HIX35287.1"/>
    <property type="molecule type" value="Genomic_DNA"/>
</dbReference>
<feature type="domain" description="HTH lysR-type" evidence="5">
    <location>
        <begin position="1"/>
        <end position="59"/>
    </location>
</feature>
<evidence type="ECO:0000259" key="5">
    <source>
        <dbReference type="PROSITE" id="PS50931"/>
    </source>
</evidence>
<dbReference type="AlphaFoldDB" id="A0A9D2AKY6"/>
<organism evidence="6 7">
    <name type="scientific">Candidatus Limosilactobacillus merdigallinarum</name>
    <dbReference type="NCBI Taxonomy" id="2838652"/>
    <lineage>
        <taxon>Bacteria</taxon>
        <taxon>Bacillati</taxon>
        <taxon>Bacillota</taxon>
        <taxon>Bacilli</taxon>
        <taxon>Lactobacillales</taxon>
        <taxon>Lactobacillaceae</taxon>
        <taxon>Limosilactobacillus</taxon>
    </lineage>
</organism>
<reference evidence="6" key="2">
    <citation type="submission" date="2021-04" db="EMBL/GenBank/DDBJ databases">
        <authorList>
            <person name="Gilroy R."/>
        </authorList>
    </citation>
    <scope>NUCLEOTIDE SEQUENCE</scope>
    <source>
        <strain evidence="6">ChiSxjej3B15-572</strain>
    </source>
</reference>
<proteinExistence type="inferred from homology"/>
<dbReference type="InterPro" id="IPR036388">
    <property type="entry name" value="WH-like_DNA-bd_sf"/>
</dbReference>
<evidence type="ECO:0000256" key="3">
    <source>
        <dbReference type="ARBA" id="ARBA00023125"/>
    </source>
</evidence>
<comment type="similarity">
    <text evidence="1">Belongs to the LysR transcriptional regulatory family.</text>
</comment>
<evidence type="ECO:0000256" key="2">
    <source>
        <dbReference type="ARBA" id="ARBA00023015"/>
    </source>
</evidence>
<dbReference type="SUPFAM" id="SSF53850">
    <property type="entry name" value="Periplasmic binding protein-like II"/>
    <property type="match status" value="1"/>
</dbReference>
<dbReference type="InterPro" id="IPR000847">
    <property type="entry name" value="LysR_HTH_N"/>
</dbReference>
<name>A0A9D2AKY6_9LACO</name>
<dbReference type="SUPFAM" id="SSF46785">
    <property type="entry name" value="Winged helix' DNA-binding domain"/>
    <property type="match status" value="1"/>
</dbReference>
<dbReference type="Gene3D" id="3.40.190.290">
    <property type="match status" value="1"/>
</dbReference>
<dbReference type="InterPro" id="IPR036390">
    <property type="entry name" value="WH_DNA-bd_sf"/>
</dbReference>
<dbReference type="PROSITE" id="PS50931">
    <property type="entry name" value="HTH_LYSR"/>
    <property type="match status" value="1"/>
</dbReference>
<dbReference type="GO" id="GO:0003677">
    <property type="term" value="F:DNA binding"/>
    <property type="evidence" value="ECO:0007669"/>
    <property type="project" value="UniProtKB-KW"/>
</dbReference>
<dbReference type="PRINTS" id="PR00039">
    <property type="entry name" value="HTHLYSR"/>
</dbReference>
<dbReference type="InterPro" id="IPR050950">
    <property type="entry name" value="HTH-type_LysR_regulators"/>
</dbReference>
<dbReference type="Pfam" id="PF03466">
    <property type="entry name" value="LysR_substrate"/>
    <property type="match status" value="1"/>
</dbReference>
<evidence type="ECO:0000256" key="4">
    <source>
        <dbReference type="ARBA" id="ARBA00023163"/>
    </source>
</evidence>
<dbReference type="Gene3D" id="1.10.10.10">
    <property type="entry name" value="Winged helix-like DNA-binding domain superfamily/Winged helix DNA-binding domain"/>
    <property type="match status" value="1"/>
</dbReference>
<dbReference type="PANTHER" id="PTHR30419">
    <property type="entry name" value="HTH-TYPE TRANSCRIPTIONAL REGULATOR YBHD"/>
    <property type="match status" value="1"/>
</dbReference>
<gene>
    <name evidence="6" type="ORF">H9856_02600</name>
</gene>
<keyword evidence="3" id="KW-0238">DNA-binding</keyword>
<dbReference type="GO" id="GO:0003700">
    <property type="term" value="F:DNA-binding transcription factor activity"/>
    <property type="evidence" value="ECO:0007669"/>
    <property type="project" value="InterPro"/>
</dbReference>
<comment type="caution">
    <text evidence="6">The sequence shown here is derived from an EMBL/GenBank/DDBJ whole genome shotgun (WGS) entry which is preliminary data.</text>
</comment>
<keyword evidence="2" id="KW-0805">Transcription regulation</keyword>
<evidence type="ECO:0000256" key="1">
    <source>
        <dbReference type="ARBA" id="ARBA00009437"/>
    </source>
</evidence>
<sequence length="292" mass="33461">MNTKDLEYFHELVQQKNFSKVADYFNVSQPTISQAIKRLEEEFSTQLFARDHSHGIVQVTAAGRQLDSHALSVLNGLTVAHADVVRVHNTRIRFGLPPIIGNYLFPQFTPRLMQANILPHLDVVEHGSAQLLRMLRKGDIDMALLGSLTPLREMGIKSVQIGNYPLVIIASQKNQRLQNIKEPVHFEQLRHEQFIALNKEFVHYEAFNQLCRQTHVRPKIIYQGTDIQIIKTLVKNNLGISYITTAAINAHDQLLQIPVTEMQQSLNCYCVIRESAILRPIEQQAWEIFTKH</sequence>
<dbReference type="GO" id="GO:0005829">
    <property type="term" value="C:cytosol"/>
    <property type="evidence" value="ECO:0007669"/>
    <property type="project" value="TreeGrafter"/>
</dbReference>
<dbReference type="InterPro" id="IPR005119">
    <property type="entry name" value="LysR_subst-bd"/>
</dbReference>
<evidence type="ECO:0000313" key="7">
    <source>
        <dbReference type="Proteomes" id="UP000824231"/>
    </source>
</evidence>
<dbReference type="Proteomes" id="UP000824231">
    <property type="component" value="Unassembled WGS sequence"/>
</dbReference>
<reference evidence="6" key="1">
    <citation type="journal article" date="2021" name="PeerJ">
        <title>Extensive microbial diversity within the chicken gut microbiome revealed by metagenomics and culture.</title>
        <authorList>
            <person name="Gilroy R."/>
            <person name="Ravi A."/>
            <person name="Getino M."/>
            <person name="Pursley I."/>
            <person name="Horton D.L."/>
            <person name="Alikhan N.F."/>
            <person name="Baker D."/>
            <person name="Gharbi K."/>
            <person name="Hall N."/>
            <person name="Watson M."/>
            <person name="Adriaenssens E.M."/>
            <person name="Foster-Nyarko E."/>
            <person name="Jarju S."/>
            <person name="Secka A."/>
            <person name="Antonio M."/>
            <person name="Oren A."/>
            <person name="Chaudhuri R.R."/>
            <person name="La Ragione R."/>
            <person name="Hildebrand F."/>
            <person name="Pallen M.J."/>
        </authorList>
    </citation>
    <scope>NUCLEOTIDE SEQUENCE</scope>
    <source>
        <strain evidence="6">ChiSxjej3B15-572</strain>
    </source>
</reference>
<protein>
    <submittedName>
        <fullName evidence="6">LysR family transcriptional regulator</fullName>
    </submittedName>
</protein>